<dbReference type="Gene3D" id="3.40.50.300">
    <property type="entry name" value="P-loop containing nucleotide triphosphate hydrolases"/>
    <property type="match status" value="1"/>
</dbReference>
<comment type="similarity">
    <text evidence="1">Belongs to the thymidylate kinase family.</text>
</comment>
<reference evidence="3 4" key="1">
    <citation type="journal article" date="2016" name="Nat. Commun.">
        <title>Thousands of microbial genomes shed light on interconnected biogeochemical processes in an aquifer system.</title>
        <authorList>
            <person name="Anantharaman K."/>
            <person name="Brown C.T."/>
            <person name="Hug L.A."/>
            <person name="Sharon I."/>
            <person name="Castelle C.J."/>
            <person name="Probst A.J."/>
            <person name="Thomas B.C."/>
            <person name="Singh A."/>
            <person name="Wilkins M.J."/>
            <person name="Karaoz U."/>
            <person name="Brodie E.L."/>
            <person name="Williams K.H."/>
            <person name="Hubbard S.S."/>
            <person name="Banfield J.F."/>
        </authorList>
    </citation>
    <scope>NUCLEOTIDE SEQUENCE [LARGE SCALE GENOMIC DNA]</scope>
</reference>
<comment type="caution">
    <text evidence="1">Lacks conserved residue(s) required for the propagation of feature annotation.</text>
</comment>
<keyword evidence="1" id="KW-0547">Nucleotide-binding</keyword>
<protein>
    <recommendedName>
        <fullName evidence="1">Thymidylate kinase</fullName>
        <ecNumber evidence="1">2.7.4.9</ecNumber>
    </recommendedName>
    <alternativeName>
        <fullName evidence="1">dTMP kinase</fullName>
    </alternativeName>
</protein>
<accession>A0A1F6PCK2</accession>
<dbReference type="InterPro" id="IPR027417">
    <property type="entry name" value="P-loop_NTPase"/>
</dbReference>
<comment type="caution">
    <text evidence="3">The sequence shown here is derived from an EMBL/GenBank/DDBJ whole genome shotgun (WGS) entry which is preliminary data.</text>
</comment>
<keyword evidence="1" id="KW-0545">Nucleotide biosynthesis</keyword>
<dbReference type="GO" id="GO:0006233">
    <property type="term" value="P:dTDP biosynthetic process"/>
    <property type="evidence" value="ECO:0007669"/>
    <property type="project" value="InterPro"/>
</dbReference>
<proteinExistence type="inferred from homology"/>
<dbReference type="EC" id="2.7.4.9" evidence="1"/>
<dbReference type="CDD" id="cd01672">
    <property type="entry name" value="TMPK"/>
    <property type="match status" value="1"/>
</dbReference>
<dbReference type="Proteomes" id="UP000178254">
    <property type="component" value="Unassembled WGS sequence"/>
</dbReference>
<evidence type="ECO:0000313" key="4">
    <source>
        <dbReference type="Proteomes" id="UP000178254"/>
    </source>
</evidence>
<dbReference type="STRING" id="1798709.A2538_02770"/>
<keyword evidence="1" id="KW-0067">ATP-binding</keyword>
<evidence type="ECO:0000256" key="1">
    <source>
        <dbReference type="HAMAP-Rule" id="MF_00165"/>
    </source>
</evidence>
<sequence length="233" mass="26254">MLIMVDGIDGSGKGTIIESWKKYLSDQGNAIFDLKKYIKDTGQFPELSEPSKYDFIFSAEPTFAGIGKVIRDELIKKGTNYPIRALAEAYSLDRLVLYTKMIIPLLRDNRVIIQDRGVSSSICYQSIDNAVPFEENAILSGNKLALEFRPDHLVIVNTDPLESVKRLQGRSGKNDNSFYEQLENLKKESGIFLSPEYQKFFADRGTVVHHLNGNEKIGIMNSEAITLLKQLLT</sequence>
<name>A0A1F6PCK2_9BACT</name>
<organism evidence="3 4">
    <name type="scientific">Candidatus Magasanikbacteria bacterium RIFOXYD2_FULL_41_14</name>
    <dbReference type="NCBI Taxonomy" id="1798709"/>
    <lineage>
        <taxon>Bacteria</taxon>
        <taxon>Candidatus Magasanikiibacteriota</taxon>
    </lineage>
</organism>
<dbReference type="AlphaFoldDB" id="A0A1F6PCK2"/>
<dbReference type="GO" id="GO:0006235">
    <property type="term" value="P:dTTP biosynthetic process"/>
    <property type="evidence" value="ECO:0007669"/>
    <property type="project" value="UniProtKB-UniRule"/>
</dbReference>
<dbReference type="EMBL" id="MFRE01000022">
    <property type="protein sequence ID" value="OGH93780.1"/>
    <property type="molecule type" value="Genomic_DNA"/>
</dbReference>
<evidence type="ECO:0000259" key="2">
    <source>
        <dbReference type="Pfam" id="PF02223"/>
    </source>
</evidence>
<comment type="catalytic activity">
    <reaction evidence="1">
        <text>dTMP + ATP = dTDP + ADP</text>
        <dbReference type="Rhea" id="RHEA:13517"/>
        <dbReference type="ChEBI" id="CHEBI:30616"/>
        <dbReference type="ChEBI" id="CHEBI:58369"/>
        <dbReference type="ChEBI" id="CHEBI:63528"/>
        <dbReference type="ChEBI" id="CHEBI:456216"/>
        <dbReference type="EC" id="2.7.4.9"/>
    </reaction>
</comment>
<dbReference type="SUPFAM" id="SSF52540">
    <property type="entry name" value="P-loop containing nucleoside triphosphate hydrolases"/>
    <property type="match status" value="1"/>
</dbReference>
<evidence type="ECO:0000313" key="3">
    <source>
        <dbReference type="EMBL" id="OGH93780.1"/>
    </source>
</evidence>
<dbReference type="GO" id="GO:0005524">
    <property type="term" value="F:ATP binding"/>
    <property type="evidence" value="ECO:0007669"/>
    <property type="project" value="UniProtKB-UniRule"/>
</dbReference>
<keyword evidence="1" id="KW-0418">Kinase</keyword>
<keyword evidence="1" id="KW-0808">Transferase</keyword>
<dbReference type="Pfam" id="PF02223">
    <property type="entry name" value="Thymidylate_kin"/>
    <property type="match status" value="1"/>
</dbReference>
<dbReference type="InterPro" id="IPR018094">
    <property type="entry name" value="Thymidylate_kinase"/>
</dbReference>
<dbReference type="GO" id="GO:0004798">
    <property type="term" value="F:dTMP kinase activity"/>
    <property type="evidence" value="ECO:0007669"/>
    <property type="project" value="UniProtKB-UniRule"/>
</dbReference>
<gene>
    <name evidence="1" type="primary">tmk</name>
    <name evidence="3" type="ORF">A2538_02770</name>
</gene>
<dbReference type="HAMAP" id="MF_00165">
    <property type="entry name" value="Thymidylate_kinase"/>
    <property type="match status" value="1"/>
</dbReference>
<feature type="domain" description="Thymidylate kinase-like" evidence="2">
    <location>
        <begin position="52"/>
        <end position="187"/>
    </location>
</feature>
<comment type="function">
    <text evidence="1">Phosphorylation of dTMP to form dTDP in both de novo and salvage pathways of dTTP synthesis.</text>
</comment>
<dbReference type="InterPro" id="IPR039430">
    <property type="entry name" value="Thymidylate_kin-like_dom"/>
</dbReference>